<proteinExistence type="predicted"/>
<dbReference type="EMBL" id="JAUEMJ010000005">
    <property type="protein sequence ID" value="MDN3241715.1"/>
    <property type="molecule type" value="Genomic_DNA"/>
</dbReference>
<evidence type="ECO:0000256" key="2">
    <source>
        <dbReference type="PROSITE-ProRule" id="PRU00335"/>
    </source>
</evidence>
<comment type="caution">
    <text evidence="5">The sequence shown here is derived from an EMBL/GenBank/DDBJ whole genome shotgun (WGS) entry which is preliminary data.</text>
</comment>
<keyword evidence="6" id="KW-1185">Reference proteome</keyword>
<reference evidence="5" key="1">
    <citation type="submission" date="2023-06" db="EMBL/GenBank/DDBJ databases">
        <title>Gycomyces niveus sp.nov., a novel actinomycete isolated from soil in Shouguang.</title>
        <authorList>
            <person name="Yang X."/>
            <person name="Zhao J."/>
        </authorList>
    </citation>
    <scope>NUCLEOTIDE SEQUENCE</scope>
    <source>
        <strain evidence="5">NEAU C2</strain>
    </source>
</reference>
<dbReference type="Gene3D" id="1.10.357.10">
    <property type="entry name" value="Tetracycline Repressor, domain 2"/>
    <property type="match status" value="1"/>
</dbReference>
<gene>
    <name evidence="5" type="ORF">QWI33_18465</name>
</gene>
<dbReference type="PANTHER" id="PTHR30055:SF241">
    <property type="entry name" value="TRANSCRIPTIONAL REGULATORY PROTEIN"/>
    <property type="match status" value="1"/>
</dbReference>
<dbReference type="PANTHER" id="PTHR30055">
    <property type="entry name" value="HTH-TYPE TRANSCRIPTIONAL REGULATOR RUTR"/>
    <property type="match status" value="1"/>
</dbReference>
<dbReference type="InterPro" id="IPR001647">
    <property type="entry name" value="HTH_TetR"/>
</dbReference>
<dbReference type="Pfam" id="PF00440">
    <property type="entry name" value="TetR_N"/>
    <property type="match status" value="1"/>
</dbReference>
<accession>A0ABT7YSV0</accession>
<evidence type="ECO:0000256" key="1">
    <source>
        <dbReference type="ARBA" id="ARBA00023125"/>
    </source>
</evidence>
<dbReference type="SUPFAM" id="SSF46689">
    <property type="entry name" value="Homeodomain-like"/>
    <property type="match status" value="1"/>
</dbReference>
<keyword evidence="1 2" id="KW-0238">DNA-binding</keyword>
<evidence type="ECO:0000313" key="6">
    <source>
        <dbReference type="Proteomes" id="UP001171902"/>
    </source>
</evidence>
<feature type="domain" description="HTH tetR-type" evidence="4">
    <location>
        <begin position="61"/>
        <end position="121"/>
    </location>
</feature>
<dbReference type="PROSITE" id="PS50977">
    <property type="entry name" value="HTH_TETR_2"/>
    <property type="match status" value="1"/>
</dbReference>
<name>A0ABT7YSV0_9ACTN</name>
<organism evidence="5 6">
    <name type="scientific">Glycomyces tritici</name>
    <dbReference type="NCBI Taxonomy" id="2665176"/>
    <lineage>
        <taxon>Bacteria</taxon>
        <taxon>Bacillati</taxon>
        <taxon>Actinomycetota</taxon>
        <taxon>Actinomycetes</taxon>
        <taxon>Glycomycetales</taxon>
        <taxon>Glycomycetaceae</taxon>
        <taxon>Glycomyces</taxon>
    </lineage>
</organism>
<dbReference type="InterPro" id="IPR041583">
    <property type="entry name" value="TetR_C_31"/>
</dbReference>
<dbReference type="Proteomes" id="UP001171902">
    <property type="component" value="Unassembled WGS sequence"/>
</dbReference>
<feature type="DNA-binding region" description="H-T-H motif" evidence="2">
    <location>
        <begin position="84"/>
        <end position="103"/>
    </location>
</feature>
<feature type="region of interest" description="Disordered" evidence="3">
    <location>
        <begin position="1"/>
        <end position="21"/>
    </location>
</feature>
<dbReference type="Pfam" id="PF17940">
    <property type="entry name" value="TetR_C_31"/>
    <property type="match status" value="1"/>
</dbReference>
<evidence type="ECO:0000313" key="5">
    <source>
        <dbReference type="EMBL" id="MDN3241715.1"/>
    </source>
</evidence>
<evidence type="ECO:0000259" key="4">
    <source>
        <dbReference type="PROSITE" id="PS50977"/>
    </source>
</evidence>
<dbReference type="SUPFAM" id="SSF48498">
    <property type="entry name" value="Tetracyclin repressor-like, C-terminal domain"/>
    <property type="match status" value="1"/>
</dbReference>
<dbReference type="PRINTS" id="PR00455">
    <property type="entry name" value="HTHTETR"/>
</dbReference>
<dbReference type="InterPro" id="IPR009057">
    <property type="entry name" value="Homeodomain-like_sf"/>
</dbReference>
<evidence type="ECO:0000256" key="3">
    <source>
        <dbReference type="SAM" id="MobiDB-lite"/>
    </source>
</evidence>
<dbReference type="InterPro" id="IPR036271">
    <property type="entry name" value="Tet_transcr_reg_TetR-rel_C_sf"/>
</dbReference>
<feature type="compositionally biased region" description="Basic residues" evidence="3">
    <location>
        <begin position="1"/>
        <end position="11"/>
    </location>
</feature>
<protein>
    <submittedName>
        <fullName evidence="5">TetR/AcrR family transcriptional regulator</fullName>
    </submittedName>
</protein>
<dbReference type="InterPro" id="IPR050109">
    <property type="entry name" value="HTH-type_TetR-like_transc_reg"/>
</dbReference>
<sequence>MIARRARRCRQRSLPGATSTGYATTAAAGKTVIQFCIQIQNCISTQGGPVARRLSREESRAQTKERLLDAAEELFVSRGVNGTSVEQIAELAGFSRGAFYSNFEGRHELVLALLERRTERELREVAALGENAASFAEVIERLREFNRRRAEHLEQWFALRIELLLYALRNPEVRPLLARREYMARRAMAGGIAEILSRYGVAPPADPDFLGLIVHALEDGLLIQRLIAPEGVALQDIAPEDGAPQGIAFQDIASEGPAAEGTAPEVLASKIRASERIGDEVVVDAFELLIDSWTATAKKTEKS</sequence>